<feature type="compositionally biased region" description="Polar residues" evidence="1">
    <location>
        <begin position="161"/>
        <end position="174"/>
    </location>
</feature>
<dbReference type="EMBL" id="CAXAMN010024239">
    <property type="protein sequence ID" value="CAK9084781.1"/>
    <property type="molecule type" value="Genomic_DNA"/>
</dbReference>
<feature type="region of interest" description="Disordered" evidence="1">
    <location>
        <begin position="144"/>
        <end position="188"/>
    </location>
</feature>
<feature type="region of interest" description="Disordered" evidence="1">
    <location>
        <begin position="1"/>
        <end position="20"/>
    </location>
</feature>
<protein>
    <submittedName>
        <fullName evidence="2">Uncharacterized protein</fullName>
    </submittedName>
</protein>
<feature type="compositionally biased region" description="Polar residues" evidence="1">
    <location>
        <begin position="782"/>
        <end position="799"/>
    </location>
</feature>
<dbReference type="Proteomes" id="UP001642484">
    <property type="component" value="Unassembled WGS sequence"/>
</dbReference>
<reference evidence="2 3" key="1">
    <citation type="submission" date="2024-02" db="EMBL/GenBank/DDBJ databases">
        <authorList>
            <person name="Chen Y."/>
            <person name="Shah S."/>
            <person name="Dougan E. K."/>
            <person name="Thang M."/>
            <person name="Chan C."/>
        </authorList>
    </citation>
    <scope>NUCLEOTIDE SEQUENCE [LARGE SCALE GENOMIC DNA]</scope>
</reference>
<evidence type="ECO:0000313" key="3">
    <source>
        <dbReference type="Proteomes" id="UP001642484"/>
    </source>
</evidence>
<keyword evidence="3" id="KW-1185">Reference proteome</keyword>
<evidence type="ECO:0000256" key="1">
    <source>
        <dbReference type="SAM" id="MobiDB-lite"/>
    </source>
</evidence>
<accession>A0ABP0Q965</accession>
<feature type="compositionally biased region" description="Basic and acidic residues" evidence="1">
    <location>
        <begin position="763"/>
        <end position="778"/>
    </location>
</feature>
<organism evidence="2 3">
    <name type="scientific">Durusdinium trenchii</name>
    <dbReference type="NCBI Taxonomy" id="1381693"/>
    <lineage>
        <taxon>Eukaryota</taxon>
        <taxon>Sar</taxon>
        <taxon>Alveolata</taxon>
        <taxon>Dinophyceae</taxon>
        <taxon>Suessiales</taxon>
        <taxon>Symbiodiniaceae</taxon>
        <taxon>Durusdinium</taxon>
    </lineage>
</organism>
<feature type="compositionally biased region" description="Low complexity" evidence="1">
    <location>
        <begin position="747"/>
        <end position="756"/>
    </location>
</feature>
<comment type="caution">
    <text evidence="2">The sequence shown here is derived from an EMBL/GenBank/DDBJ whole genome shotgun (WGS) entry which is preliminary data.</text>
</comment>
<proteinExistence type="predicted"/>
<sequence>MMMSWYSAPPGRVESSGGNQGAILKNRDGVPVWSGDSSTFEEFVEACLLYEQTVVKEKRYLCGPRIASELSGSARRILIGKSADWLSFDGGVRRLVAALRAERGQSKVPEMSELLMKYFKGTKRQRGEGMNDFVMRKAEAYTRAQQSMARYQREHPKKPKSVNSDPRSQHSSIAGPQRTWKARNSQPLQEQSYEFENEGYDLATEEDDPWAQWHARDEWEEAHSHQSRSHHTESWKQSDTLECSRDELPEILPDFIQGWYLFMDSGLDVMERNVLQADLQGDFSVRAVETVLRKHWTDADVKRRDMEKGKYMAHMTEDHDPEEDKVFWSELDTNGLMEESFTTEEIQSMEVEQEKMVEAYAVMQEARQTLREARAKQHAVRMARQYYPVKGKGKGNEPQSLWKRLGKTPPRMQCFRCGGPHKVAECREKPADQSAHVNTQEQAPFVFFTDTVGEALMGESQATISTQDVMLQGKAVIDGAVIDYASDRAVFRAVDPTKVVRLERTAAGHQVLPLTTDAYETARSLRVTEDHRSQGVVKPALGVTDRTTSLPKLVVIMVSRMTRVELGERLQKYHGEVAPTKWTRAQLLHRLSELEGEVILEPKSKELSPLRTLEVAINKASARKANLQEYLTVNMGMTLTGTETIAQLKVKGLNQAYVMAAPHPTDFVGFGKHCDKKYEEIWMEQPSYARWVMQTSKEDPESSMKLHRLAKWLEEMTELEQVTEATAEHSKNPKKGYPVKKKDAEKSNSSSEMMEMALALKALTKEVADMKEDRETRRKQPSAATSSDWEKTSQMPVDQ</sequence>
<feature type="region of interest" description="Disordered" evidence="1">
    <location>
        <begin position="723"/>
        <end position="799"/>
    </location>
</feature>
<gene>
    <name evidence="2" type="ORF">CCMP2556_LOCUS41210</name>
</gene>
<name>A0ABP0Q965_9DINO</name>
<evidence type="ECO:0000313" key="2">
    <source>
        <dbReference type="EMBL" id="CAK9084781.1"/>
    </source>
</evidence>